<evidence type="ECO:0000313" key="3">
    <source>
        <dbReference type="Proteomes" id="UP000004459"/>
    </source>
</evidence>
<feature type="compositionally biased region" description="Acidic residues" evidence="1">
    <location>
        <begin position="104"/>
        <end position="114"/>
    </location>
</feature>
<accession>G9YNR4</accession>
<comment type="caution">
    <text evidence="2">The sequence shown here is derived from an EMBL/GenBank/DDBJ whole genome shotgun (WGS) entry which is preliminary data.</text>
</comment>
<feature type="region of interest" description="Disordered" evidence="1">
    <location>
        <begin position="104"/>
        <end position="123"/>
    </location>
</feature>
<dbReference type="PATRIC" id="fig|411475.3.peg.991"/>
<proteinExistence type="predicted"/>
<dbReference type="Proteomes" id="UP000004459">
    <property type="component" value="Unassembled WGS sequence"/>
</dbReference>
<dbReference type="RefSeq" id="WP_007489494.1">
    <property type="nucleotide sequence ID" value="NZ_JH417685.1"/>
</dbReference>
<protein>
    <recommendedName>
        <fullName evidence="4">Translation initiation factor 2</fullName>
    </recommendedName>
</protein>
<gene>
    <name evidence="2" type="ORF">HMPREF0372_01141</name>
</gene>
<name>G9YNR4_FLAPL</name>
<dbReference type="HOGENOM" id="CLU_104092_1_0_9"/>
<dbReference type="EMBL" id="AGCK01000073">
    <property type="protein sequence ID" value="EHM53277.1"/>
    <property type="molecule type" value="Genomic_DNA"/>
</dbReference>
<reference evidence="2 3" key="1">
    <citation type="submission" date="2011-08" db="EMBL/GenBank/DDBJ databases">
        <authorList>
            <person name="Weinstock G."/>
            <person name="Sodergren E."/>
            <person name="Clifton S."/>
            <person name="Fulton L."/>
            <person name="Fulton B."/>
            <person name="Courtney L."/>
            <person name="Fronick C."/>
            <person name="Harrison M."/>
            <person name="Strong C."/>
            <person name="Farmer C."/>
            <person name="Delahaunty K."/>
            <person name="Markovic C."/>
            <person name="Hall O."/>
            <person name="Minx P."/>
            <person name="Tomlinson C."/>
            <person name="Mitreva M."/>
            <person name="Hou S."/>
            <person name="Chen J."/>
            <person name="Wollam A."/>
            <person name="Pepin K.H."/>
            <person name="Johnson M."/>
            <person name="Bhonagiri V."/>
            <person name="Zhang X."/>
            <person name="Suruliraj S."/>
            <person name="Warren W."/>
            <person name="Chinwalla A."/>
            <person name="Mardis E.R."/>
            <person name="Wilson R.K."/>
        </authorList>
    </citation>
    <scope>NUCLEOTIDE SEQUENCE [LARGE SCALE GENOMIC DNA]</scope>
    <source>
        <strain evidence="2 3">ATCC 29863</strain>
    </source>
</reference>
<evidence type="ECO:0000313" key="2">
    <source>
        <dbReference type="EMBL" id="EHM53277.1"/>
    </source>
</evidence>
<dbReference type="AlphaFoldDB" id="G9YNR4"/>
<dbReference type="GeneID" id="63972811"/>
<evidence type="ECO:0000256" key="1">
    <source>
        <dbReference type="SAM" id="MobiDB-lite"/>
    </source>
</evidence>
<organism evidence="2 3">
    <name type="scientific">Flavonifractor plautii ATCC 29863</name>
    <dbReference type="NCBI Taxonomy" id="411475"/>
    <lineage>
        <taxon>Bacteria</taxon>
        <taxon>Bacillati</taxon>
        <taxon>Bacillota</taxon>
        <taxon>Clostridia</taxon>
        <taxon>Eubacteriales</taxon>
        <taxon>Oscillospiraceae</taxon>
        <taxon>Flavonifractor</taxon>
    </lineage>
</organism>
<evidence type="ECO:0008006" key="4">
    <source>
        <dbReference type="Google" id="ProtNLM"/>
    </source>
</evidence>
<sequence>MAETKNLCAQIPLELHAKVCGEREQREQTTSQYITELLMEYYKMKENGGKTTMANNGSRTMAFQIPEELFQRIKQHLERESARSGRKVTQREFVLSLIEEALEQAEEEAAEEEATQEKCGEDA</sequence>